<protein>
    <submittedName>
        <fullName evidence="1">Uncharacterized protein</fullName>
    </submittedName>
</protein>
<proteinExistence type="predicted"/>
<dbReference type="EMBL" id="GGEC01055372">
    <property type="protein sequence ID" value="MBX35856.1"/>
    <property type="molecule type" value="Transcribed_RNA"/>
</dbReference>
<name>A0A2P2N075_RHIMU</name>
<organism evidence="1">
    <name type="scientific">Rhizophora mucronata</name>
    <name type="common">Asiatic mangrove</name>
    <dbReference type="NCBI Taxonomy" id="61149"/>
    <lineage>
        <taxon>Eukaryota</taxon>
        <taxon>Viridiplantae</taxon>
        <taxon>Streptophyta</taxon>
        <taxon>Embryophyta</taxon>
        <taxon>Tracheophyta</taxon>
        <taxon>Spermatophyta</taxon>
        <taxon>Magnoliopsida</taxon>
        <taxon>eudicotyledons</taxon>
        <taxon>Gunneridae</taxon>
        <taxon>Pentapetalae</taxon>
        <taxon>rosids</taxon>
        <taxon>fabids</taxon>
        <taxon>Malpighiales</taxon>
        <taxon>Rhizophoraceae</taxon>
        <taxon>Rhizophora</taxon>
    </lineage>
</organism>
<reference evidence="1" key="1">
    <citation type="submission" date="2018-02" db="EMBL/GenBank/DDBJ databases">
        <title>Rhizophora mucronata_Transcriptome.</title>
        <authorList>
            <person name="Meera S.P."/>
            <person name="Sreeshan A."/>
            <person name="Augustine A."/>
        </authorList>
    </citation>
    <scope>NUCLEOTIDE SEQUENCE</scope>
    <source>
        <tissue evidence="1">Leaf</tissue>
    </source>
</reference>
<evidence type="ECO:0000313" key="1">
    <source>
        <dbReference type="EMBL" id="MBX35856.1"/>
    </source>
</evidence>
<accession>A0A2P2N075</accession>
<dbReference type="AlphaFoldDB" id="A0A2P2N075"/>
<sequence length="70" mass="8140">MRSEVRCDVQLHFVQCLNKLQDCSFLFCCRLFFAESNCESFSRKGYSIALVKLDFILVLCTFEQAMVISN</sequence>